<gene>
    <name evidence="2" type="ORF">B0293_42735</name>
    <name evidence="1" type="ORF">C791_0925</name>
</gene>
<evidence type="ECO:0000313" key="2">
    <source>
        <dbReference type="EMBL" id="OOC00522.1"/>
    </source>
</evidence>
<keyword evidence="4" id="KW-1185">Reference proteome</keyword>
<dbReference type="EMBL" id="ANMG01000120">
    <property type="protein sequence ID" value="EMD21775.1"/>
    <property type="molecule type" value="Genomic_DNA"/>
</dbReference>
<reference evidence="1 3" key="1">
    <citation type="submission" date="2012-10" db="EMBL/GenBank/DDBJ databases">
        <title>Genome assembly of Amycolatopsis azurea DSM 43854.</title>
        <authorList>
            <person name="Khatri I."/>
            <person name="Kaur I."/>
            <person name="Subramanian S."/>
            <person name="Mayilraj S."/>
        </authorList>
    </citation>
    <scope>NUCLEOTIDE SEQUENCE [LARGE SCALE GENOMIC DNA]</scope>
    <source>
        <strain evidence="1 3">DSM 43854</strain>
    </source>
</reference>
<dbReference type="Proteomes" id="UP000188551">
    <property type="component" value="Unassembled WGS sequence"/>
</dbReference>
<sequence length="125" mass="13937">MLPVEFFRVVPVLEKVYLLEAPDRVKKDFSRAALDWMNHRPWPKFDEVRSSVTGPSDRSVRAFDVYLVEVGPDECDPWDRADVLSARLVHRHDPIGVAPAAGAAFANPRTGSSLAYRTADRGSGD</sequence>
<evidence type="ECO:0000313" key="1">
    <source>
        <dbReference type="EMBL" id="EMD21775.1"/>
    </source>
</evidence>
<evidence type="ECO:0000313" key="4">
    <source>
        <dbReference type="Proteomes" id="UP000188551"/>
    </source>
</evidence>
<protein>
    <submittedName>
        <fullName evidence="1">Uncharacterized protein</fullName>
    </submittedName>
</protein>
<dbReference type="OrthoDB" id="4125868at2"/>
<accession>M2PQI5</accession>
<dbReference type="AlphaFoldDB" id="M2PQI5"/>
<dbReference type="PATRIC" id="fig|1238180.3.peg.8515"/>
<proteinExistence type="predicted"/>
<evidence type="ECO:0000313" key="3">
    <source>
        <dbReference type="Proteomes" id="UP000014137"/>
    </source>
</evidence>
<dbReference type="EMBL" id="MUXN01000049">
    <property type="protein sequence ID" value="OOC00522.1"/>
    <property type="molecule type" value="Genomic_DNA"/>
</dbReference>
<comment type="caution">
    <text evidence="1">The sequence shown here is derived from an EMBL/GenBank/DDBJ whole genome shotgun (WGS) entry which is preliminary data.</text>
</comment>
<reference evidence="2 4" key="2">
    <citation type="submission" date="2017-02" db="EMBL/GenBank/DDBJ databases">
        <title>Amycolatopsis azurea DSM 43854 draft genome.</title>
        <authorList>
            <person name="Mayilraj S."/>
        </authorList>
    </citation>
    <scope>NUCLEOTIDE SEQUENCE [LARGE SCALE GENOMIC DNA]</scope>
    <source>
        <strain evidence="2 4">DSM 43854</strain>
    </source>
</reference>
<dbReference type="Proteomes" id="UP000014137">
    <property type="component" value="Unassembled WGS sequence"/>
</dbReference>
<name>M2PQI5_9PSEU</name>
<organism evidence="1 3">
    <name type="scientific">Amycolatopsis azurea DSM 43854</name>
    <dbReference type="NCBI Taxonomy" id="1238180"/>
    <lineage>
        <taxon>Bacteria</taxon>
        <taxon>Bacillati</taxon>
        <taxon>Actinomycetota</taxon>
        <taxon>Actinomycetes</taxon>
        <taxon>Pseudonocardiales</taxon>
        <taxon>Pseudonocardiaceae</taxon>
        <taxon>Amycolatopsis</taxon>
    </lineage>
</organism>
<dbReference type="RefSeq" id="WP_005168355.1">
    <property type="nucleotide sequence ID" value="NZ_ANMG01000120.1"/>
</dbReference>